<dbReference type="InterPro" id="IPR001155">
    <property type="entry name" value="OxRdtase_FMN_N"/>
</dbReference>
<feature type="domain" description="NADH:flavin oxidoreductase/NADH oxidase N-terminal" evidence="1">
    <location>
        <begin position="6"/>
        <end position="349"/>
    </location>
</feature>
<dbReference type="GO" id="GO:0003959">
    <property type="term" value="F:NADPH dehydrogenase activity"/>
    <property type="evidence" value="ECO:0007669"/>
    <property type="project" value="TreeGrafter"/>
</dbReference>
<dbReference type="Pfam" id="PF00724">
    <property type="entry name" value="Oxidored_FMN"/>
    <property type="match status" value="1"/>
</dbReference>
<dbReference type="InterPro" id="IPR013785">
    <property type="entry name" value="Aldolase_TIM"/>
</dbReference>
<evidence type="ECO:0000259" key="1">
    <source>
        <dbReference type="Pfam" id="PF00724"/>
    </source>
</evidence>
<proteinExistence type="predicted"/>
<dbReference type="Gene3D" id="3.20.20.70">
    <property type="entry name" value="Aldolase class I"/>
    <property type="match status" value="1"/>
</dbReference>
<dbReference type="PANTHER" id="PTHR22893:SF91">
    <property type="entry name" value="NADPH DEHYDROGENASE 2-RELATED"/>
    <property type="match status" value="1"/>
</dbReference>
<dbReference type="PANTHER" id="PTHR22893">
    <property type="entry name" value="NADH OXIDOREDUCTASE-RELATED"/>
    <property type="match status" value="1"/>
</dbReference>
<sequence>MSRDALFTPGQIGAVQTAHRVVLAPMTRLRNSADHVPSDLSVEYYRQRSSVPGTLLVTEGTIIAPSAGGIPFVPGIWSPEQIAAWRKAHCLSLALTQIGLSQVVDAVHDNKSFIFLQLWAVGRVADKDLLENEGVTIGVVSSGDVTPDKKHPQPRPLSNTEIGEYVSWFVRGAKNAVEAGFDGIEVHGSNGYLVDQFIQDVTNNRTDSYGGSIENRARFPLEIIAALSDAIGASRVAIRFSPWGRFQGMRMDDPVPQFSYIVRTLAERHPDLAYIHATAPDSEPESLDFIRKLWNPRPMVVCGGYTPESALTAAEEAAKNGENLFIAFARHFLANPDLPKRIQKRLPLNPYDEPTFYAPGFAQGYIDYPFAE</sequence>
<dbReference type="Proteomes" id="UP000077266">
    <property type="component" value="Unassembled WGS sequence"/>
</dbReference>
<dbReference type="InterPro" id="IPR045247">
    <property type="entry name" value="Oye-like"/>
</dbReference>
<accession>A0A165FP94</accession>
<dbReference type="SUPFAM" id="SSF51395">
    <property type="entry name" value="FMN-linked oxidoreductases"/>
    <property type="match status" value="1"/>
</dbReference>
<dbReference type="EMBL" id="KV426076">
    <property type="protein sequence ID" value="KZV89313.1"/>
    <property type="molecule type" value="Genomic_DNA"/>
</dbReference>
<dbReference type="OrthoDB" id="276546at2759"/>
<protein>
    <submittedName>
        <fullName evidence="2">Putative NADPH2 dehydrogenase chain OYE2</fullName>
    </submittedName>
</protein>
<reference evidence="2 3" key="1">
    <citation type="journal article" date="2016" name="Mol. Biol. Evol.">
        <title>Comparative Genomics of Early-Diverging Mushroom-Forming Fungi Provides Insights into the Origins of Lignocellulose Decay Capabilities.</title>
        <authorList>
            <person name="Nagy L.G."/>
            <person name="Riley R."/>
            <person name="Tritt A."/>
            <person name="Adam C."/>
            <person name="Daum C."/>
            <person name="Floudas D."/>
            <person name="Sun H."/>
            <person name="Yadav J.S."/>
            <person name="Pangilinan J."/>
            <person name="Larsson K.H."/>
            <person name="Matsuura K."/>
            <person name="Barry K."/>
            <person name="Labutti K."/>
            <person name="Kuo R."/>
            <person name="Ohm R.A."/>
            <person name="Bhattacharya S.S."/>
            <person name="Shirouzu T."/>
            <person name="Yoshinaga Y."/>
            <person name="Martin F.M."/>
            <person name="Grigoriev I.V."/>
            <person name="Hibbett D.S."/>
        </authorList>
    </citation>
    <scope>NUCLEOTIDE SEQUENCE [LARGE SCALE GENOMIC DNA]</scope>
    <source>
        <strain evidence="2 3">HHB12029</strain>
    </source>
</reference>
<dbReference type="STRING" id="1314781.A0A165FP94"/>
<dbReference type="FunCoup" id="A0A165FP94">
    <property type="interactions" value="290"/>
</dbReference>
<name>A0A165FP94_EXIGL</name>
<dbReference type="CDD" id="cd02933">
    <property type="entry name" value="OYE_like_FMN"/>
    <property type="match status" value="1"/>
</dbReference>
<dbReference type="InParanoid" id="A0A165FP94"/>
<gene>
    <name evidence="2" type="ORF">EXIGLDRAFT_678136</name>
</gene>
<evidence type="ECO:0000313" key="3">
    <source>
        <dbReference type="Proteomes" id="UP000077266"/>
    </source>
</evidence>
<keyword evidence="3" id="KW-1185">Reference proteome</keyword>
<organism evidence="2 3">
    <name type="scientific">Exidia glandulosa HHB12029</name>
    <dbReference type="NCBI Taxonomy" id="1314781"/>
    <lineage>
        <taxon>Eukaryota</taxon>
        <taxon>Fungi</taxon>
        <taxon>Dikarya</taxon>
        <taxon>Basidiomycota</taxon>
        <taxon>Agaricomycotina</taxon>
        <taxon>Agaricomycetes</taxon>
        <taxon>Auriculariales</taxon>
        <taxon>Exidiaceae</taxon>
        <taxon>Exidia</taxon>
    </lineage>
</organism>
<dbReference type="AlphaFoldDB" id="A0A165FP94"/>
<evidence type="ECO:0000313" key="2">
    <source>
        <dbReference type="EMBL" id="KZV89313.1"/>
    </source>
</evidence>
<dbReference type="GO" id="GO:0010181">
    <property type="term" value="F:FMN binding"/>
    <property type="evidence" value="ECO:0007669"/>
    <property type="project" value="InterPro"/>
</dbReference>